<comment type="subcellular location">
    <subcellularLocation>
        <location evidence="1">Cytoplasm</location>
    </subcellularLocation>
</comment>
<dbReference type="Gene3D" id="3.50.50.60">
    <property type="entry name" value="FAD/NAD(P)-binding domain"/>
    <property type="match status" value="2"/>
</dbReference>
<accession>A0A839RSB0</accession>
<dbReference type="InterPro" id="IPR001100">
    <property type="entry name" value="Pyr_nuc-diS_OxRdtase"/>
</dbReference>
<evidence type="ECO:0000256" key="14">
    <source>
        <dbReference type="PIRSR" id="PIRSR000350-3"/>
    </source>
</evidence>
<dbReference type="GO" id="GO:0005737">
    <property type="term" value="C:cytoplasm"/>
    <property type="evidence" value="ECO:0007669"/>
    <property type="project" value="UniProtKB-SubCell"/>
</dbReference>
<reference evidence="19 20" key="1">
    <citation type="submission" date="2020-08" db="EMBL/GenBank/DDBJ databases">
        <title>Sequencing the genomes of 1000 actinobacteria strains.</title>
        <authorList>
            <person name="Klenk H.-P."/>
        </authorList>
    </citation>
    <scope>NUCLEOTIDE SEQUENCE [LARGE SCALE GENOMIC DNA]</scope>
    <source>
        <strain evidence="19 20">DSM 45258</strain>
    </source>
</reference>
<evidence type="ECO:0000256" key="16">
    <source>
        <dbReference type="RuleBase" id="RU003692"/>
    </source>
</evidence>
<protein>
    <recommendedName>
        <fullName evidence="4 16">Dihydrolipoyl dehydrogenase</fullName>
        <ecNumber evidence="3 16">1.8.1.4</ecNumber>
    </recommendedName>
</protein>
<dbReference type="Pfam" id="PF07992">
    <property type="entry name" value="Pyr_redox_2"/>
    <property type="match status" value="1"/>
</dbReference>
<evidence type="ECO:0000256" key="5">
    <source>
        <dbReference type="ARBA" id="ARBA00022490"/>
    </source>
</evidence>
<keyword evidence="7 14" id="KW-0274">FAD</keyword>
<feature type="active site" description="Proton acceptor" evidence="13">
    <location>
        <position position="428"/>
    </location>
</feature>
<dbReference type="InterPro" id="IPR016156">
    <property type="entry name" value="FAD/NAD-linked_Rdtase_dimer_sf"/>
</dbReference>
<dbReference type="InterPro" id="IPR050151">
    <property type="entry name" value="Class-I_Pyr_Nuc-Dis_Oxidored"/>
</dbReference>
<feature type="binding site" evidence="14">
    <location>
        <begin position="136"/>
        <end position="138"/>
    </location>
    <ligand>
        <name>FAD</name>
        <dbReference type="ChEBI" id="CHEBI:57692"/>
    </ligand>
</feature>
<evidence type="ECO:0000256" key="4">
    <source>
        <dbReference type="ARBA" id="ARBA00016961"/>
    </source>
</evidence>
<feature type="disulfide bond" description="Redox-active" evidence="15">
    <location>
        <begin position="40"/>
        <end position="45"/>
    </location>
</feature>
<comment type="catalytic activity">
    <reaction evidence="12 16">
        <text>N(6)-[(R)-dihydrolipoyl]-L-lysyl-[protein] + NAD(+) = N(6)-[(R)-lipoyl]-L-lysyl-[protein] + NADH + H(+)</text>
        <dbReference type="Rhea" id="RHEA:15045"/>
        <dbReference type="Rhea" id="RHEA-COMP:10474"/>
        <dbReference type="Rhea" id="RHEA-COMP:10475"/>
        <dbReference type="ChEBI" id="CHEBI:15378"/>
        <dbReference type="ChEBI" id="CHEBI:57540"/>
        <dbReference type="ChEBI" id="CHEBI:57945"/>
        <dbReference type="ChEBI" id="CHEBI:83099"/>
        <dbReference type="ChEBI" id="CHEBI:83100"/>
        <dbReference type="EC" id="1.8.1.4"/>
    </reaction>
</comment>
<gene>
    <name evidence="19" type="ORF">FHU29_003938</name>
</gene>
<feature type="binding site" evidence="14">
    <location>
        <position position="297"/>
    </location>
    <ligand>
        <name>FAD</name>
        <dbReference type="ChEBI" id="CHEBI:57692"/>
    </ligand>
</feature>
<comment type="similarity">
    <text evidence="2 16">Belongs to the class-I pyridine nucleotide-disulfide oxidoreductase family.</text>
</comment>
<feature type="binding site" evidence="14">
    <location>
        <position position="195"/>
    </location>
    <ligand>
        <name>NAD(+)</name>
        <dbReference type="ChEBI" id="CHEBI:57540"/>
    </ligand>
</feature>
<dbReference type="PROSITE" id="PS00076">
    <property type="entry name" value="PYRIDINE_REDOX_1"/>
    <property type="match status" value="1"/>
</dbReference>
<name>A0A839RSB0_9ACTN</name>
<keyword evidence="8 16" id="KW-0560">Oxidoreductase</keyword>
<dbReference type="InterPro" id="IPR004099">
    <property type="entry name" value="Pyr_nucl-diS_OxRdtase_dimer"/>
</dbReference>
<dbReference type="EC" id="1.8.1.4" evidence="3 16"/>
<dbReference type="PIRSF" id="PIRSF000350">
    <property type="entry name" value="Mercury_reductase_MerA"/>
    <property type="match status" value="1"/>
</dbReference>
<keyword evidence="6 16" id="KW-0285">Flavoprotein</keyword>
<feature type="binding site" evidence="14">
    <location>
        <position position="49"/>
    </location>
    <ligand>
        <name>FAD</name>
        <dbReference type="ChEBI" id="CHEBI:57692"/>
    </ligand>
</feature>
<evidence type="ECO:0000256" key="7">
    <source>
        <dbReference type="ARBA" id="ARBA00022827"/>
    </source>
</evidence>
<dbReference type="PRINTS" id="PR00368">
    <property type="entry name" value="FADPNR"/>
</dbReference>
<dbReference type="Gene3D" id="3.30.390.30">
    <property type="match status" value="1"/>
</dbReference>
<keyword evidence="11 16" id="KW-0676">Redox-active center</keyword>
<keyword evidence="20" id="KW-1185">Reference proteome</keyword>
<evidence type="ECO:0000313" key="20">
    <source>
        <dbReference type="Proteomes" id="UP000567922"/>
    </source>
</evidence>
<dbReference type="InterPro" id="IPR036188">
    <property type="entry name" value="FAD/NAD-bd_sf"/>
</dbReference>
<dbReference type="InterPro" id="IPR023753">
    <property type="entry name" value="FAD/NAD-binding_dom"/>
</dbReference>
<evidence type="ECO:0000256" key="12">
    <source>
        <dbReference type="ARBA" id="ARBA00049187"/>
    </source>
</evidence>
<dbReference type="PANTHER" id="PTHR22912">
    <property type="entry name" value="DISULFIDE OXIDOREDUCTASE"/>
    <property type="match status" value="1"/>
</dbReference>
<feature type="binding site" evidence="14">
    <location>
        <begin position="172"/>
        <end position="179"/>
    </location>
    <ligand>
        <name>NAD(+)</name>
        <dbReference type="ChEBI" id="CHEBI:57540"/>
    </ligand>
</feature>
<dbReference type="PANTHER" id="PTHR22912:SF217">
    <property type="entry name" value="DIHYDROLIPOYL DEHYDROGENASE"/>
    <property type="match status" value="1"/>
</dbReference>
<dbReference type="OrthoDB" id="9800167at2"/>
<evidence type="ECO:0000313" key="19">
    <source>
        <dbReference type="EMBL" id="MBB3039450.1"/>
    </source>
</evidence>
<evidence type="ECO:0000256" key="11">
    <source>
        <dbReference type="ARBA" id="ARBA00023284"/>
    </source>
</evidence>
<feature type="domain" description="Pyridine nucleotide-disulphide oxidoreductase dimerisation" evidence="17">
    <location>
        <begin position="332"/>
        <end position="438"/>
    </location>
</feature>
<dbReference type="InterPro" id="IPR006258">
    <property type="entry name" value="Lipoamide_DH"/>
</dbReference>
<evidence type="ECO:0000256" key="1">
    <source>
        <dbReference type="ARBA" id="ARBA00004496"/>
    </source>
</evidence>
<evidence type="ECO:0000256" key="8">
    <source>
        <dbReference type="ARBA" id="ARBA00023002"/>
    </source>
</evidence>
<organism evidence="19 20">
    <name type="scientific">Hoyosella altamirensis</name>
    <dbReference type="NCBI Taxonomy" id="616997"/>
    <lineage>
        <taxon>Bacteria</taxon>
        <taxon>Bacillati</taxon>
        <taxon>Actinomycetota</taxon>
        <taxon>Actinomycetes</taxon>
        <taxon>Mycobacteriales</taxon>
        <taxon>Hoyosellaceae</taxon>
        <taxon>Hoyosella</taxon>
    </lineage>
</organism>
<dbReference type="GO" id="GO:0004148">
    <property type="term" value="F:dihydrolipoyl dehydrogenase (NADH) activity"/>
    <property type="evidence" value="ECO:0007669"/>
    <property type="project" value="UniProtKB-EC"/>
</dbReference>
<evidence type="ECO:0000256" key="2">
    <source>
        <dbReference type="ARBA" id="ARBA00007532"/>
    </source>
</evidence>
<dbReference type="Proteomes" id="UP000567922">
    <property type="component" value="Unassembled WGS sequence"/>
</dbReference>
<keyword evidence="10" id="KW-1015">Disulfide bond</keyword>
<evidence type="ECO:0000256" key="6">
    <source>
        <dbReference type="ARBA" id="ARBA00022630"/>
    </source>
</evidence>
<dbReference type="AlphaFoldDB" id="A0A839RSB0"/>
<dbReference type="GO" id="GO:0050660">
    <property type="term" value="F:flavin adenine dinucleotide binding"/>
    <property type="evidence" value="ECO:0007669"/>
    <property type="project" value="InterPro"/>
</dbReference>
<dbReference type="GO" id="GO:0006103">
    <property type="term" value="P:2-oxoglutarate metabolic process"/>
    <property type="evidence" value="ECO:0007669"/>
    <property type="project" value="TreeGrafter"/>
</dbReference>
<feature type="binding site" evidence="14">
    <location>
        <position position="112"/>
    </location>
    <ligand>
        <name>FAD</name>
        <dbReference type="ChEBI" id="CHEBI:57692"/>
    </ligand>
</feature>
<evidence type="ECO:0000259" key="17">
    <source>
        <dbReference type="Pfam" id="PF02852"/>
    </source>
</evidence>
<dbReference type="NCBIfam" id="TIGR01350">
    <property type="entry name" value="lipoamide_DH"/>
    <property type="match status" value="1"/>
</dbReference>
<comment type="miscellaneous">
    <text evidence="16">The active site is a redox-active disulfide bond.</text>
</comment>
<dbReference type="PRINTS" id="PR00411">
    <property type="entry name" value="PNDRDTASEI"/>
</dbReference>
<comment type="cofactor">
    <cofactor evidence="14 16">
        <name>FAD</name>
        <dbReference type="ChEBI" id="CHEBI:57692"/>
    </cofactor>
    <text evidence="14 16">Binds 1 FAD per subunit.</text>
</comment>
<keyword evidence="5" id="KW-0963">Cytoplasm</keyword>
<evidence type="ECO:0000259" key="18">
    <source>
        <dbReference type="Pfam" id="PF07992"/>
    </source>
</evidence>
<evidence type="ECO:0000256" key="10">
    <source>
        <dbReference type="ARBA" id="ARBA00023157"/>
    </source>
</evidence>
<keyword evidence="14" id="KW-0547">Nucleotide-binding</keyword>
<evidence type="ECO:0000256" key="9">
    <source>
        <dbReference type="ARBA" id="ARBA00023027"/>
    </source>
</evidence>
<dbReference type="RefSeq" id="WP_064438502.1">
    <property type="nucleotide sequence ID" value="NZ_BDDI01000001.1"/>
</dbReference>
<dbReference type="InterPro" id="IPR012999">
    <property type="entry name" value="Pyr_OxRdtase_I_AS"/>
</dbReference>
<comment type="caution">
    <text evidence="19">The sequence shown here is derived from an EMBL/GenBank/DDBJ whole genome shotgun (WGS) entry which is preliminary data.</text>
</comment>
<dbReference type="Pfam" id="PF02852">
    <property type="entry name" value="Pyr_redox_dim"/>
    <property type="match status" value="1"/>
</dbReference>
<evidence type="ECO:0000256" key="13">
    <source>
        <dbReference type="PIRSR" id="PIRSR000350-2"/>
    </source>
</evidence>
<proteinExistence type="inferred from homology"/>
<evidence type="ECO:0000256" key="15">
    <source>
        <dbReference type="PIRSR" id="PIRSR000350-4"/>
    </source>
</evidence>
<dbReference type="SUPFAM" id="SSF51905">
    <property type="entry name" value="FAD/NAD(P)-binding domain"/>
    <property type="match status" value="1"/>
</dbReference>
<sequence>MTKDVVVLGGGSAGYATALRAAALGMPVILIESGKLGGTCLHRGCIPTKALLHAAETADSVREASRYGIEASMSGVSVDALRSYREAVVGRLHNGLRGLIDASGITVVYGEGQVTGPREVTVDGLVIQGDYLVLCTGSSPKVPAGIRLSDRVVTSDGALDLSYLPDDVIVFGGGVIGCEFASAWASLGVTVTVVEAQDKLLPGEDEFASKQLARAFRKRGIKTRTRTAITEVIEDEDTVRVTLESGEQLEAEILLVAVGRGPNTQGFADAGIELQNGFVATDERLRASVPGVYAAGDIVAGPQLAHRGYQHGIFVAEDIAECKPEVIDDLKIPRVAYSRPEVASVGLSEAQARERYGNSVETVVYDLAGNGKSQILGTAGGVKVVAVEGEIAGLHLVGDRVSELIGEAQALVSLGVTASAAAKLIHAHPTQSEALGEALMALAGKPFHLHV</sequence>
<keyword evidence="9 14" id="KW-0520">NAD</keyword>
<dbReference type="SUPFAM" id="SSF55424">
    <property type="entry name" value="FAD/NAD-linked reductases, dimerisation (C-terminal) domain"/>
    <property type="match status" value="1"/>
</dbReference>
<dbReference type="EMBL" id="JACHWS010000004">
    <property type="protein sequence ID" value="MBB3039450.1"/>
    <property type="molecule type" value="Genomic_DNA"/>
</dbReference>
<evidence type="ECO:0000256" key="3">
    <source>
        <dbReference type="ARBA" id="ARBA00012608"/>
    </source>
</evidence>
<feature type="domain" description="FAD/NAD(P)-binding" evidence="18">
    <location>
        <begin position="3"/>
        <end position="312"/>
    </location>
</feature>
<feature type="binding site" evidence="14">
    <location>
        <position position="259"/>
    </location>
    <ligand>
        <name>NAD(+)</name>
        <dbReference type="ChEBI" id="CHEBI:57540"/>
    </ligand>
</feature>